<dbReference type="InterPro" id="IPR012340">
    <property type="entry name" value="NA-bd_OB-fold"/>
</dbReference>
<dbReference type="SUPFAM" id="SSF50249">
    <property type="entry name" value="Nucleic acid-binding proteins"/>
    <property type="match status" value="2"/>
</dbReference>
<keyword evidence="1 4" id="KW-0238">DNA-binding</keyword>
<dbReference type="GeneID" id="110781018"/>
<evidence type="ECO:0000259" key="2">
    <source>
        <dbReference type="Pfam" id="PF16900"/>
    </source>
</evidence>
<feature type="domain" description="Replication protein A OB" evidence="2">
    <location>
        <begin position="105"/>
        <end position="195"/>
    </location>
</feature>
<dbReference type="Gene3D" id="2.40.50.140">
    <property type="entry name" value="Nucleic acid-binding proteins"/>
    <property type="match status" value="2"/>
</dbReference>
<evidence type="ECO:0000256" key="1">
    <source>
        <dbReference type="ARBA" id="ARBA00023125"/>
    </source>
</evidence>
<dbReference type="InterPro" id="IPR031657">
    <property type="entry name" value="REPA_OB_2"/>
</dbReference>
<reference evidence="4" key="2">
    <citation type="submission" date="2025-08" db="UniProtKB">
        <authorList>
            <consortium name="RefSeq"/>
        </authorList>
    </citation>
    <scope>IDENTIFICATION</scope>
    <source>
        <tissue evidence="4">Leaf</tissue>
    </source>
</reference>
<evidence type="ECO:0000313" key="4">
    <source>
        <dbReference type="RefSeq" id="XP_056697798.1"/>
    </source>
</evidence>
<organism evidence="3 4">
    <name type="scientific">Spinacia oleracea</name>
    <name type="common">Spinach</name>
    <dbReference type="NCBI Taxonomy" id="3562"/>
    <lineage>
        <taxon>Eukaryota</taxon>
        <taxon>Viridiplantae</taxon>
        <taxon>Streptophyta</taxon>
        <taxon>Embryophyta</taxon>
        <taxon>Tracheophyta</taxon>
        <taxon>Spermatophyta</taxon>
        <taxon>Magnoliopsida</taxon>
        <taxon>eudicotyledons</taxon>
        <taxon>Gunneridae</taxon>
        <taxon>Pentapetalae</taxon>
        <taxon>Caryophyllales</taxon>
        <taxon>Chenopodiaceae</taxon>
        <taxon>Chenopodioideae</taxon>
        <taxon>Anserineae</taxon>
        <taxon>Spinacia</taxon>
    </lineage>
</organism>
<protein>
    <submittedName>
        <fullName evidence="4">Replication protein A 70 kDa DNA-binding subunit C</fullName>
    </submittedName>
</protein>
<dbReference type="Proteomes" id="UP000813463">
    <property type="component" value="Chromosome 4"/>
</dbReference>
<dbReference type="PANTHER" id="PTHR47165">
    <property type="entry name" value="OS03G0429900 PROTEIN"/>
    <property type="match status" value="1"/>
</dbReference>
<keyword evidence="3" id="KW-1185">Reference proteome</keyword>
<accession>A0ABM3RQA7</accession>
<evidence type="ECO:0000313" key="3">
    <source>
        <dbReference type="Proteomes" id="UP000813463"/>
    </source>
</evidence>
<gene>
    <name evidence="4" type="primary">LOC110781018</name>
</gene>
<dbReference type="RefSeq" id="XP_056697798.1">
    <property type="nucleotide sequence ID" value="XM_056841820.1"/>
</dbReference>
<dbReference type="GO" id="GO:0003677">
    <property type="term" value="F:DNA binding"/>
    <property type="evidence" value="ECO:0007669"/>
    <property type="project" value="UniProtKB-KW"/>
</dbReference>
<name>A0ABM3RQA7_SPIOL</name>
<proteinExistence type="predicted"/>
<dbReference type="Pfam" id="PF16900">
    <property type="entry name" value="REPA_OB_2"/>
    <property type="match status" value="1"/>
</dbReference>
<sequence>MTVGSTFGCSSIETRKEAMEGEAIQCIIFPKDVDSFIGRLQEGLVYIIEGVSVIPADEIFKTVPHQYQLQITKETEFIVSDEDNDDYPTTYYNLVGLHAIQDYNKYKERLIDVMGILVYVGNVIPLENNWFLKQDIIILDQSCIAIRMTIWDTFILEIGKQLLQKKDHIVVLLACGWQVKNFNGLFLSTERFSRLYMTHKDATTINLVQWYANDNFAQRKSKSICNSTLSIHHTLLTSNAHRTTIKKFGTIRTVRILH</sequence>
<dbReference type="PANTHER" id="PTHR47165:SF4">
    <property type="entry name" value="OS03G0429900 PROTEIN"/>
    <property type="match status" value="1"/>
</dbReference>
<reference evidence="3" key="1">
    <citation type="journal article" date="2021" name="Nat. Commun.">
        <title>Genomic analyses provide insights into spinach domestication and the genetic basis of agronomic traits.</title>
        <authorList>
            <person name="Cai X."/>
            <person name="Sun X."/>
            <person name="Xu C."/>
            <person name="Sun H."/>
            <person name="Wang X."/>
            <person name="Ge C."/>
            <person name="Zhang Z."/>
            <person name="Wang Q."/>
            <person name="Fei Z."/>
            <person name="Jiao C."/>
            <person name="Wang Q."/>
        </authorList>
    </citation>
    <scope>NUCLEOTIDE SEQUENCE [LARGE SCALE GENOMIC DNA]</scope>
    <source>
        <strain evidence="3">cv. Varoflay</strain>
    </source>
</reference>